<comment type="caution">
    <text evidence="2">The sequence shown here is derived from an EMBL/GenBank/DDBJ whole genome shotgun (WGS) entry which is preliminary data.</text>
</comment>
<dbReference type="PANTHER" id="PTHR34862">
    <property type="entry name" value="SPARK DOMAIN-CONTAINING PROTEIN"/>
    <property type="match status" value="1"/>
</dbReference>
<keyword evidence="1" id="KW-0732">Signal</keyword>
<organism evidence="2 3">
    <name type="scientific">Dioszegia hungarica</name>
    <dbReference type="NCBI Taxonomy" id="4972"/>
    <lineage>
        <taxon>Eukaryota</taxon>
        <taxon>Fungi</taxon>
        <taxon>Dikarya</taxon>
        <taxon>Basidiomycota</taxon>
        <taxon>Agaricomycotina</taxon>
        <taxon>Tremellomycetes</taxon>
        <taxon>Tremellales</taxon>
        <taxon>Bulleribasidiaceae</taxon>
        <taxon>Dioszegia</taxon>
    </lineage>
</organism>
<name>A0AA38HCF7_9TREE</name>
<evidence type="ECO:0000313" key="3">
    <source>
        <dbReference type="Proteomes" id="UP001164286"/>
    </source>
</evidence>
<dbReference type="EMBL" id="JAKWFO010000005">
    <property type="protein sequence ID" value="KAI9637024.1"/>
    <property type="molecule type" value="Genomic_DNA"/>
</dbReference>
<dbReference type="PANTHER" id="PTHR34862:SF1">
    <property type="entry name" value="SPARK DOMAIN-CONTAINING PROTEIN"/>
    <property type="match status" value="1"/>
</dbReference>
<evidence type="ECO:0008006" key="4">
    <source>
        <dbReference type="Google" id="ProtNLM"/>
    </source>
</evidence>
<protein>
    <recommendedName>
        <fullName evidence="4">Secreted protein</fullName>
    </recommendedName>
</protein>
<dbReference type="AlphaFoldDB" id="A0AA38HCF7"/>
<proteinExistence type="predicted"/>
<dbReference type="Proteomes" id="UP001164286">
    <property type="component" value="Unassembled WGS sequence"/>
</dbReference>
<dbReference type="RefSeq" id="XP_052946801.1">
    <property type="nucleotide sequence ID" value="XM_053093585.1"/>
</dbReference>
<evidence type="ECO:0000256" key="1">
    <source>
        <dbReference type="SAM" id="SignalP"/>
    </source>
</evidence>
<sequence>MRFSSALALVAGAATAAAQVALPSSIFGLPFGAQCQGAVLQTLTNGSFAQCFPTADLLPLLTTNGSIIPILDKFMTDLCYKSPCSNATLMAAAQAITTGCAADLQTAKLPNTTVAAAFGIYPVLREVLCLKTSSPYTAQSYGGILGPAPIPISAAYNQTNGTFCVSSVLTQYSAYLGANLTIPYIVGAATGANSTAAFLVKQTNPNALCNECIFGAVGVIEAAAPIVGRIPISSVLAYVNMTYPGDKSATLNTILNSTCAYKPLAVNTTVLPQNVTVSIVNSTFTPRLRPATSA</sequence>
<feature type="chain" id="PRO_5041360852" description="Secreted protein" evidence="1">
    <location>
        <begin position="19"/>
        <end position="294"/>
    </location>
</feature>
<accession>A0AA38HCF7</accession>
<gene>
    <name evidence="2" type="ORF">MKK02DRAFT_45734</name>
</gene>
<reference evidence="2" key="1">
    <citation type="journal article" date="2022" name="G3 (Bethesda)">
        <title>High quality genome of the basidiomycete yeast Dioszegia hungarica PDD-24b-2 isolated from cloud water.</title>
        <authorList>
            <person name="Jarrige D."/>
            <person name="Haridas S."/>
            <person name="Bleykasten-Grosshans C."/>
            <person name="Joly M."/>
            <person name="Nadalig T."/>
            <person name="Sancelme M."/>
            <person name="Vuilleumier S."/>
            <person name="Grigoriev I.V."/>
            <person name="Amato P."/>
            <person name="Bringel F."/>
        </authorList>
    </citation>
    <scope>NUCLEOTIDE SEQUENCE</scope>
    <source>
        <strain evidence="2">PDD-24b-2</strain>
    </source>
</reference>
<evidence type="ECO:0000313" key="2">
    <source>
        <dbReference type="EMBL" id="KAI9637024.1"/>
    </source>
</evidence>
<keyword evidence="3" id="KW-1185">Reference proteome</keyword>
<dbReference type="GeneID" id="77732790"/>
<feature type="signal peptide" evidence="1">
    <location>
        <begin position="1"/>
        <end position="18"/>
    </location>
</feature>